<dbReference type="GeneID" id="44997369"/>
<dbReference type="STRING" id="272562.CA_C0858"/>
<dbReference type="PANTHER" id="PTHR43072">
    <property type="entry name" value="N-ACETYLTRANSFERASE"/>
    <property type="match status" value="1"/>
</dbReference>
<reference evidence="2 3" key="1">
    <citation type="journal article" date="2001" name="J. Bacteriol.">
        <title>Genome sequence and comparative analysis of the solvent-producing bacterium Clostridium acetobutylicum.</title>
        <authorList>
            <person name="Nolling J."/>
            <person name="Breton G."/>
            <person name="Omelchenko M.V."/>
            <person name="Makarova K.S."/>
            <person name="Zeng Q."/>
            <person name="Gibson R."/>
            <person name="Lee H.M."/>
            <person name="Dubois J."/>
            <person name="Qiu D."/>
            <person name="Hitti J."/>
            <person name="Wolf Y.I."/>
            <person name="Tatusov R.L."/>
            <person name="Sabathe F."/>
            <person name="Doucette-Stamm L."/>
            <person name="Soucaille P."/>
            <person name="Daly M.J."/>
            <person name="Bennett G.N."/>
            <person name="Koonin E.V."/>
            <person name="Smith D.R."/>
        </authorList>
    </citation>
    <scope>NUCLEOTIDE SEQUENCE [LARGE SCALE GENOMIC DNA]</scope>
    <source>
        <strain evidence="3">ATCC 824 / DSM 792 / JCM 1419 / LMG 5710 / VKM B-1787</strain>
    </source>
</reference>
<feature type="domain" description="N-acetyltransferase" evidence="1">
    <location>
        <begin position="2"/>
        <end position="179"/>
    </location>
</feature>
<name>Q97KQ9_CLOAB</name>
<protein>
    <submittedName>
        <fullName evidence="2">Phosphinothricin acetyltransferase</fullName>
    </submittedName>
</protein>
<organism evidence="2 3">
    <name type="scientific">Clostridium acetobutylicum (strain ATCC 824 / DSM 792 / JCM 1419 / IAM 19013 / LMG 5710 / NBRC 13948 / NRRL B-527 / VKM B-1787 / 2291 / W)</name>
    <dbReference type="NCBI Taxonomy" id="272562"/>
    <lineage>
        <taxon>Bacteria</taxon>
        <taxon>Bacillati</taxon>
        <taxon>Bacillota</taxon>
        <taxon>Clostridia</taxon>
        <taxon>Eubacteriales</taxon>
        <taxon>Clostridiaceae</taxon>
        <taxon>Clostridium</taxon>
    </lineage>
</organism>
<dbReference type="CDD" id="cd04301">
    <property type="entry name" value="NAT_SF"/>
    <property type="match status" value="1"/>
</dbReference>
<dbReference type="InterPro" id="IPR000182">
    <property type="entry name" value="GNAT_dom"/>
</dbReference>
<dbReference type="eggNOG" id="COG1247">
    <property type="taxonomic scope" value="Bacteria"/>
</dbReference>
<dbReference type="HOGENOM" id="CLU_013985_4_2_9"/>
<dbReference type="AlphaFoldDB" id="Q97KQ9"/>
<dbReference type="PIR" id="G97005">
    <property type="entry name" value="G97005"/>
</dbReference>
<dbReference type="PANTHER" id="PTHR43072:SF8">
    <property type="entry name" value="ACYLTRANSFERASE FABY-RELATED"/>
    <property type="match status" value="1"/>
</dbReference>
<dbReference type="GO" id="GO:0016747">
    <property type="term" value="F:acyltransferase activity, transferring groups other than amino-acyl groups"/>
    <property type="evidence" value="ECO:0007669"/>
    <property type="project" value="InterPro"/>
</dbReference>
<evidence type="ECO:0000313" key="3">
    <source>
        <dbReference type="Proteomes" id="UP000000814"/>
    </source>
</evidence>
<gene>
    <name evidence="2" type="ordered locus">CA_C0858</name>
</gene>
<dbReference type="RefSeq" id="WP_010964176.1">
    <property type="nucleotide sequence ID" value="NC_003030.1"/>
</dbReference>
<dbReference type="SUPFAM" id="SSF55729">
    <property type="entry name" value="Acyl-CoA N-acyltransferases (Nat)"/>
    <property type="match status" value="1"/>
</dbReference>
<dbReference type="Proteomes" id="UP000000814">
    <property type="component" value="Chromosome"/>
</dbReference>
<dbReference type="InterPro" id="IPR016181">
    <property type="entry name" value="Acyl_CoA_acyltransferase"/>
</dbReference>
<sequence>MKNIRLVKKEDSEEILNIYKPFIQNTAITFDYDIPSIQKFTEKVSNISNKYAYLVCEIDEKVAGYAYASSFNERAAYDWAVDLSIYVDDKYQGKGIGKALYYTLIETLKIQGYCNMYALVTSSNTRSKNFHEYFDFKLSGTYHSSGYKFEKWHDVDVFEKIIEDNAKNPHEIIAINKIRETKEFANIIDNGVLMIK</sequence>
<dbReference type="EMBL" id="AE001437">
    <property type="protein sequence ID" value="AAK78834.1"/>
    <property type="molecule type" value="Genomic_DNA"/>
</dbReference>
<proteinExistence type="predicted"/>
<dbReference type="KEGG" id="cac:CA_C0858"/>
<dbReference type="Pfam" id="PF13420">
    <property type="entry name" value="Acetyltransf_4"/>
    <property type="match status" value="1"/>
</dbReference>
<dbReference type="Gene3D" id="3.40.630.30">
    <property type="match status" value="1"/>
</dbReference>
<evidence type="ECO:0000259" key="1">
    <source>
        <dbReference type="PROSITE" id="PS51186"/>
    </source>
</evidence>
<dbReference type="OrthoDB" id="9798006at2"/>
<dbReference type="PATRIC" id="fig|272562.8.peg.1068"/>
<dbReference type="PROSITE" id="PS51186">
    <property type="entry name" value="GNAT"/>
    <property type="match status" value="1"/>
</dbReference>
<evidence type="ECO:0000313" key="2">
    <source>
        <dbReference type="EMBL" id="AAK78834.1"/>
    </source>
</evidence>
<keyword evidence="3" id="KW-1185">Reference proteome</keyword>
<accession>Q97KQ9</accession>